<feature type="compositionally biased region" description="Low complexity" evidence="1">
    <location>
        <begin position="113"/>
        <end position="125"/>
    </location>
</feature>
<feature type="region of interest" description="Disordered" evidence="1">
    <location>
        <begin position="84"/>
        <end position="144"/>
    </location>
</feature>
<evidence type="ECO:0000256" key="1">
    <source>
        <dbReference type="SAM" id="MobiDB-lite"/>
    </source>
</evidence>
<reference evidence="3 4" key="1">
    <citation type="submission" date="2014-02" db="EMBL/GenBank/DDBJ databases">
        <authorList>
            <person name="Sibley D."/>
            <person name="Venepally P."/>
            <person name="Karamycheva S."/>
            <person name="Hadjithomas M."/>
            <person name="Khan A."/>
            <person name="Brunk B."/>
            <person name="Roos D."/>
            <person name="Caler E."/>
            <person name="Lorenzi H."/>
        </authorList>
    </citation>
    <scope>NUCLEOTIDE SEQUENCE [LARGE SCALE GENOMIC DNA]</scope>
    <source>
        <strain evidence="3 4">GAB2-2007-GAL-DOM2</strain>
    </source>
</reference>
<dbReference type="InterPro" id="IPR003323">
    <property type="entry name" value="OTU_dom"/>
</dbReference>
<feature type="compositionally biased region" description="Basic and acidic residues" evidence="1">
    <location>
        <begin position="86"/>
        <end position="103"/>
    </location>
</feature>
<dbReference type="GO" id="GO:0004843">
    <property type="term" value="F:cysteine-type deubiquitinase activity"/>
    <property type="evidence" value="ECO:0007669"/>
    <property type="project" value="TreeGrafter"/>
</dbReference>
<dbReference type="PROSITE" id="PS50802">
    <property type="entry name" value="OTU"/>
    <property type="match status" value="1"/>
</dbReference>
<dbReference type="GO" id="GO:0006508">
    <property type="term" value="P:proteolysis"/>
    <property type="evidence" value="ECO:0007669"/>
    <property type="project" value="UniProtKB-KW"/>
</dbReference>
<keyword evidence="3" id="KW-0378">Hydrolase</keyword>
<evidence type="ECO:0000313" key="4">
    <source>
        <dbReference type="Proteomes" id="UP000028837"/>
    </source>
</evidence>
<dbReference type="VEuPathDB" id="ToxoDB:TGDOM2_243510"/>
<dbReference type="PANTHER" id="PTHR12419">
    <property type="entry name" value="OTU DOMAIN CONTAINING PROTEIN"/>
    <property type="match status" value="1"/>
</dbReference>
<dbReference type="PANTHER" id="PTHR12419:SF10">
    <property type="entry name" value="DEUBIQUITINASE OTUD6B"/>
    <property type="match status" value="1"/>
</dbReference>
<sequence>MENSAASSWGPGAEPSESESEEGGGSRRKLLQKQRKEIKDLQAASKRAIAGAKMKGEKQRLELEFRQKEADLVAAHKRQLAALSKNAEKAESEEAKQEINGEREEAENAGVFAEKTAVAAGAASASQGRDTGAPTAGVTASPGDSADAVVNAFASLRLYGGDGAREPAKLSKAQQRRRKKRTEDEAREEALRLEREEAGPDPGQVEWELLRTHLQKRNLAIHSIAADGHCMYRGVCHQLQQISPQGVEFAPEHPATWAVEQLRDKVADFLEANREEFQPFLDDSAQTEQGFANYCGKIRNTAEWGGEVELQVIAKVLQRRIQVATMNQGEFLLLTYGEEFPEESSPLRLTFHRHLLAAGGHYNSVVPASSKTSDSDVE</sequence>
<name>A0A086JLR7_TOXGO</name>
<dbReference type="GO" id="GO:0016579">
    <property type="term" value="P:protein deubiquitination"/>
    <property type="evidence" value="ECO:0007669"/>
    <property type="project" value="TreeGrafter"/>
</dbReference>
<evidence type="ECO:0000313" key="3">
    <source>
        <dbReference type="EMBL" id="KFG33085.1"/>
    </source>
</evidence>
<dbReference type="Gene3D" id="3.90.70.80">
    <property type="match status" value="1"/>
</dbReference>
<dbReference type="SUPFAM" id="SSF54001">
    <property type="entry name" value="Cysteine proteinases"/>
    <property type="match status" value="1"/>
</dbReference>
<keyword evidence="3" id="KW-0645">Protease</keyword>
<dbReference type="AlphaFoldDB" id="A0A086JLR7"/>
<feature type="region of interest" description="Disordered" evidence="1">
    <location>
        <begin position="164"/>
        <end position="200"/>
    </location>
</feature>
<dbReference type="CDD" id="cd22748">
    <property type="entry name" value="OTU_OTUD6-like"/>
    <property type="match status" value="1"/>
</dbReference>
<dbReference type="EMBL" id="AHZU02001361">
    <property type="protein sequence ID" value="KFG33085.1"/>
    <property type="molecule type" value="Genomic_DNA"/>
</dbReference>
<feature type="compositionally biased region" description="Basic and acidic residues" evidence="1">
    <location>
        <begin position="181"/>
        <end position="198"/>
    </location>
</feature>
<feature type="region of interest" description="Disordered" evidence="1">
    <location>
        <begin position="1"/>
        <end position="58"/>
    </location>
</feature>
<dbReference type="Pfam" id="PF02338">
    <property type="entry name" value="OTU"/>
    <property type="match status" value="1"/>
</dbReference>
<proteinExistence type="predicted"/>
<accession>A0A086JLR7</accession>
<gene>
    <name evidence="3" type="ORF">TGDOM2_243510</name>
</gene>
<organism evidence="3 4">
    <name type="scientific">Toxoplasma gondii GAB2-2007-GAL-DOM2</name>
    <dbReference type="NCBI Taxonomy" id="1130820"/>
    <lineage>
        <taxon>Eukaryota</taxon>
        <taxon>Sar</taxon>
        <taxon>Alveolata</taxon>
        <taxon>Apicomplexa</taxon>
        <taxon>Conoidasida</taxon>
        <taxon>Coccidia</taxon>
        <taxon>Eucoccidiorida</taxon>
        <taxon>Eimeriorina</taxon>
        <taxon>Sarcocystidae</taxon>
        <taxon>Toxoplasma</taxon>
    </lineage>
</organism>
<comment type="caution">
    <text evidence="3">The sequence shown here is derived from an EMBL/GenBank/DDBJ whole genome shotgun (WGS) entry which is preliminary data.</text>
</comment>
<dbReference type="Proteomes" id="UP000028837">
    <property type="component" value="Unassembled WGS sequence"/>
</dbReference>
<feature type="domain" description="OTU" evidence="2">
    <location>
        <begin position="219"/>
        <end position="368"/>
    </location>
</feature>
<protein>
    <submittedName>
        <fullName evidence="3">OTU family cysteine protease</fullName>
    </submittedName>
</protein>
<dbReference type="OrthoDB" id="331223at2759"/>
<dbReference type="InterPro" id="IPR038765">
    <property type="entry name" value="Papain-like_cys_pep_sf"/>
</dbReference>
<dbReference type="InterPro" id="IPR050704">
    <property type="entry name" value="Peptidase_C85-like"/>
</dbReference>
<evidence type="ECO:0000259" key="2">
    <source>
        <dbReference type="PROSITE" id="PS50802"/>
    </source>
</evidence>